<evidence type="ECO:0000259" key="6">
    <source>
        <dbReference type="SMART" id="SM00752"/>
    </source>
</evidence>
<dbReference type="PANTHER" id="PTHR39535:SF2">
    <property type="entry name" value="HTTM DOMAIN-CONTAINING PROTEIN"/>
    <property type="match status" value="1"/>
</dbReference>
<evidence type="ECO:0000256" key="3">
    <source>
        <dbReference type="ARBA" id="ARBA00022989"/>
    </source>
</evidence>
<proteinExistence type="predicted"/>
<feature type="transmembrane region" description="Helical" evidence="5">
    <location>
        <begin position="378"/>
        <end position="398"/>
    </location>
</feature>
<evidence type="ECO:0000256" key="1">
    <source>
        <dbReference type="ARBA" id="ARBA00004127"/>
    </source>
</evidence>
<evidence type="ECO:0000256" key="5">
    <source>
        <dbReference type="SAM" id="Phobius"/>
    </source>
</evidence>
<keyword evidence="8" id="KW-1185">Reference proteome</keyword>
<dbReference type="Pfam" id="PF05090">
    <property type="entry name" value="HTTM"/>
    <property type="match status" value="1"/>
</dbReference>
<comment type="subcellular location">
    <subcellularLocation>
        <location evidence="1">Endomembrane system</location>
        <topology evidence="1">Multi-pass membrane protein</topology>
    </subcellularLocation>
</comment>
<dbReference type="InterPro" id="IPR011020">
    <property type="entry name" value="HTTM-like"/>
</dbReference>
<dbReference type="InterPro" id="IPR053934">
    <property type="entry name" value="HTTM_dom"/>
</dbReference>
<dbReference type="PATRIC" id="fig|1705389.3.peg.2974"/>
<evidence type="ECO:0000256" key="4">
    <source>
        <dbReference type="ARBA" id="ARBA00023136"/>
    </source>
</evidence>
<feature type="transmembrane region" description="Helical" evidence="5">
    <location>
        <begin position="250"/>
        <end position="268"/>
    </location>
</feature>
<keyword evidence="4 5" id="KW-0472">Membrane</keyword>
<sequence length="543" mass="59107">MAGTPSDSTARSRLSAAVRRLGDAVAARVSVDRRALAAFRIGLGTLLIVDLLLRSRSFTAFYTDAGVLPLRAFASDYATNNSLHALSGEPWAVALLFALAGALALSLAVGYRTRLATIASWLLLVSLHARNPMVLNSGDTLLRMLLFWSVFLPLGARWSVDAVRRADREGGGDGDSPSPSSGGTAVASVATMAVLLQILVMYLTNAVHKFASEPWMSGEAVAYVMQADQFTYLLGAYLADFTGLLRVFTVLWVALLFASPLLLLLTGLPRAGLASLFVGMHLGMAVTIRVGLFPIIVVVGFIPFLQTPVWDALKRVADRLNLSAPLARWKARSESLARTALSAGPSLPRPAASERLDSVRGSDLGAGLARGRVLFTTVLPYVFLVLILLSSAASVGYAEVPEPADEALDAAEMDQSWQMFAPDPIHTTRWYVAAGTLEDGSERDVFRDAPVTFDRPARAETTYPTSRWRKYLKNVYGADNENHRSYLANYLCGEWNRTHETAVENVTIYQSYERTNPYNGTVEAANRFELIEYDCSGPFVQRD</sequence>
<feature type="transmembrane region" description="Helical" evidence="5">
    <location>
        <begin position="35"/>
        <end position="53"/>
    </location>
</feature>
<feature type="transmembrane region" description="Helical" evidence="5">
    <location>
        <begin position="280"/>
        <end position="305"/>
    </location>
</feature>
<feature type="domain" description="HTTM-like" evidence="6">
    <location>
        <begin position="28"/>
        <end position="309"/>
    </location>
</feature>
<dbReference type="EMBL" id="LIST01000002">
    <property type="protein sequence ID" value="KOX96818.1"/>
    <property type="molecule type" value="Genomic_DNA"/>
</dbReference>
<keyword evidence="3 5" id="KW-1133">Transmembrane helix</keyword>
<protein>
    <submittedName>
        <fullName evidence="7">Deoxyribonuclease HsdR</fullName>
    </submittedName>
</protein>
<comment type="caution">
    <text evidence="7">The sequence shown here is derived from an EMBL/GenBank/DDBJ whole genome shotgun (WGS) entry which is preliminary data.</text>
</comment>
<dbReference type="InterPro" id="IPR052964">
    <property type="entry name" value="Sporulation_signal_mat"/>
</dbReference>
<keyword evidence="2 5" id="KW-0812">Transmembrane</keyword>
<organism evidence="7 8">
    <name type="scientific">Halorubrum tropicale</name>
    <dbReference type="NCBI Taxonomy" id="1765655"/>
    <lineage>
        <taxon>Archaea</taxon>
        <taxon>Methanobacteriati</taxon>
        <taxon>Methanobacteriota</taxon>
        <taxon>Stenosarchaea group</taxon>
        <taxon>Halobacteria</taxon>
        <taxon>Halobacteriales</taxon>
        <taxon>Haloferacaceae</taxon>
        <taxon>Halorubrum</taxon>
    </lineage>
</organism>
<evidence type="ECO:0000313" key="8">
    <source>
        <dbReference type="Proteomes" id="UP000037747"/>
    </source>
</evidence>
<dbReference type="GO" id="GO:0012505">
    <property type="term" value="C:endomembrane system"/>
    <property type="evidence" value="ECO:0007669"/>
    <property type="project" value="UniProtKB-SubCell"/>
</dbReference>
<dbReference type="PANTHER" id="PTHR39535">
    <property type="entry name" value="SPORULATION-DELAYING PROTEIN SDPB"/>
    <property type="match status" value="1"/>
</dbReference>
<evidence type="ECO:0000313" key="7">
    <source>
        <dbReference type="EMBL" id="KOX96818.1"/>
    </source>
</evidence>
<dbReference type="Proteomes" id="UP000037747">
    <property type="component" value="Unassembled WGS sequence"/>
</dbReference>
<feature type="transmembrane region" description="Helical" evidence="5">
    <location>
        <begin position="91"/>
        <end position="111"/>
    </location>
</feature>
<gene>
    <name evidence="7" type="ORF">AMR74_05130</name>
</gene>
<dbReference type="STRING" id="1765655.AMR74_05130"/>
<feature type="transmembrane region" description="Helical" evidence="5">
    <location>
        <begin position="181"/>
        <end position="200"/>
    </location>
</feature>
<reference evidence="7 8" key="1">
    <citation type="submission" date="2015-08" db="EMBL/GenBank/DDBJ databases">
        <title>Genomes of Isolates from Cabo Rojo, PR.</title>
        <authorList>
            <person name="Sanchez-Nieves R.L."/>
            <person name="Montalvo-Rodriguez R."/>
        </authorList>
    </citation>
    <scope>NUCLEOTIDE SEQUENCE [LARGE SCALE GENOMIC DNA]</scope>
    <source>
        <strain evidence="7 8">5</strain>
    </source>
</reference>
<evidence type="ECO:0000256" key="2">
    <source>
        <dbReference type="ARBA" id="ARBA00022692"/>
    </source>
</evidence>
<dbReference type="SMART" id="SM00752">
    <property type="entry name" value="HTTM"/>
    <property type="match status" value="1"/>
</dbReference>
<feature type="transmembrane region" description="Helical" evidence="5">
    <location>
        <begin position="141"/>
        <end position="160"/>
    </location>
</feature>
<accession>A0A0M9ARE9</accession>
<name>A0A0M9ARE9_9EURY</name>
<dbReference type="AlphaFoldDB" id="A0A0M9ARE9"/>
<dbReference type="OrthoDB" id="327281at2157"/>
<dbReference type="RefSeq" id="WP_053771003.1">
    <property type="nucleotide sequence ID" value="NZ_LIST01000002.1"/>
</dbReference>